<feature type="domain" description="RRM" evidence="4">
    <location>
        <begin position="118"/>
        <end position="213"/>
    </location>
</feature>
<feature type="domain" description="RRM" evidence="4">
    <location>
        <begin position="7"/>
        <end position="86"/>
    </location>
</feature>
<dbReference type="PANTHER" id="PTHR13976">
    <property type="entry name" value="HETEROGENEOUS NUCLEAR RIBONUCLEOPROTEIN-RELATED"/>
    <property type="match status" value="1"/>
</dbReference>
<dbReference type="Gene3D" id="3.30.70.330">
    <property type="match status" value="2"/>
</dbReference>
<dbReference type="InterPro" id="IPR012677">
    <property type="entry name" value="Nucleotide-bd_a/b_plait_sf"/>
</dbReference>
<reference evidence="6" key="1">
    <citation type="submission" date="2022-11" db="UniProtKB">
        <authorList>
            <consortium name="WormBaseParasite"/>
        </authorList>
    </citation>
    <scope>IDENTIFICATION</scope>
</reference>
<dbReference type="GO" id="GO:0003723">
    <property type="term" value="F:RNA binding"/>
    <property type="evidence" value="ECO:0007669"/>
    <property type="project" value="UniProtKB-UniRule"/>
</dbReference>
<dbReference type="SMART" id="SM00360">
    <property type="entry name" value="RRM"/>
    <property type="match status" value="2"/>
</dbReference>
<name>A0A915KXC6_ROMCU</name>
<keyword evidence="2 3" id="KW-0694">RNA-binding</keyword>
<sequence>MTALSTFVIRCRGLPWSCTEDDLKRFFCGGNAADEIVKLCLTVNEVGKPTGEAYIQFSTEAQLQNAMKKNKECIGKRYVEIFRSTLKEMEFVMNHSSKEAAADRKKGGINSLLDSRDMIVRLRGLPFGVWPDDLISFFEGIRINSSYTVCYTSVFGVLGLDIIQDGIYIVNESSRQTGDAFVQFANVDSYEKALAKDRQTVGHRYVEVFPSSYDEVNRFKRKYETGGDDFRQDYDEYGMGGKRKYGKFGRGGGGSFRDLFDDFDDSDFGSRGGPPSRYGMLGGGFGRNPMYGNGGGMGSSMMGAGGYMPTEYPMRESYGRQRPVGAPIGSGFGGPALSAAAPFGTSNNGNGMPYTNFESSGGRQQSIGGGGGKPLAGDKPLKHYVFMRGLPPKCGHEDIIQDLEPGTITALCVNPPANQRTIHEALINKMQIKTKLEALQKICIVAQDA</sequence>
<proteinExistence type="predicted"/>
<dbReference type="InterPro" id="IPR000504">
    <property type="entry name" value="RRM_dom"/>
</dbReference>
<evidence type="ECO:0000313" key="6">
    <source>
        <dbReference type="WBParaSite" id="nRc.2.0.1.t43607-RA"/>
    </source>
</evidence>
<evidence type="ECO:0000256" key="3">
    <source>
        <dbReference type="PROSITE-ProRule" id="PRU00176"/>
    </source>
</evidence>
<accession>A0A915KXC6</accession>
<dbReference type="WBParaSite" id="nRc.2.0.1.t43607-RA">
    <property type="protein sequence ID" value="nRc.2.0.1.t43607-RA"/>
    <property type="gene ID" value="nRc.2.0.1.g43607"/>
</dbReference>
<dbReference type="InterPro" id="IPR035979">
    <property type="entry name" value="RBD_domain_sf"/>
</dbReference>
<evidence type="ECO:0000313" key="5">
    <source>
        <dbReference type="Proteomes" id="UP000887565"/>
    </source>
</evidence>
<dbReference type="SUPFAM" id="SSF54928">
    <property type="entry name" value="RNA-binding domain, RBD"/>
    <property type="match status" value="2"/>
</dbReference>
<dbReference type="Pfam" id="PF00076">
    <property type="entry name" value="RRM_1"/>
    <property type="match status" value="1"/>
</dbReference>
<evidence type="ECO:0000256" key="1">
    <source>
        <dbReference type="ARBA" id="ARBA00022737"/>
    </source>
</evidence>
<dbReference type="PROSITE" id="PS50102">
    <property type="entry name" value="RRM"/>
    <property type="match status" value="2"/>
</dbReference>
<organism evidence="5 6">
    <name type="scientific">Romanomermis culicivorax</name>
    <name type="common">Nematode worm</name>
    <dbReference type="NCBI Taxonomy" id="13658"/>
    <lineage>
        <taxon>Eukaryota</taxon>
        <taxon>Metazoa</taxon>
        <taxon>Ecdysozoa</taxon>
        <taxon>Nematoda</taxon>
        <taxon>Enoplea</taxon>
        <taxon>Dorylaimia</taxon>
        <taxon>Mermithida</taxon>
        <taxon>Mermithoidea</taxon>
        <taxon>Mermithidae</taxon>
        <taxon>Romanomermis</taxon>
    </lineage>
</organism>
<evidence type="ECO:0000259" key="4">
    <source>
        <dbReference type="PROSITE" id="PS50102"/>
    </source>
</evidence>
<dbReference type="Proteomes" id="UP000887565">
    <property type="component" value="Unplaced"/>
</dbReference>
<evidence type="ECO:0000256" key="2">
    <source>
        <dbReference type="ARBA" id="ARBA00022884"/>
    </source>
</evidence>
<keyword evidence="5" id="KW-1185">Reference proteome</keyword>
<dbReference type="InterPro" id="IPR050666">
    <property type="entry name" value="ESRP"/>
</dbReference>
<keyword evidence="1" id="KW-0677">Repeat</keyword>
<dbReference type="AlphaFoldDB" id="A0A915KXC6"/>
<protein>
    <submittedName>
        <fullName evidence="6">RRM domain-containing protein</fullName>
    </submittedName>
</protein>